<evidence type="ECO:0000256" key="2">
    <source>
        <dbReference type="SAM" id="MobiDB-lite"/>
    </source>
</evidence>
<dbReference type="Proteomes" id="UP001186944">
    <property type="component" value="Unassembled WGS sequence"/>
</dbReference>
<dbReference type="AlphaFoldDB" id="A0AA88XUH2"/>
<sequence length="287" mass="32946">MMTSKTSKYFNSKKSSGTRGPPTKRPNSEVANTSAEEMTLILSELDEIKSDMVKHSDIETIVTSIVTEIMKVHMEEFDKRLNEIEEKNDKIKGHLQEQIDGLSMENEVLREKLAEKNKQIMEQKTTISDAMRIAQEAQVRSNYNEQYSRKSNIKIYGMKEEKKEDTPEEVIRMLSDVANVVLREDEIVAAHRIPGRAGQNRPILLKVKNTSVKSRIMKKRSEVKKSVHGLRLADDVTKLNSSLIDRLNAHDSIESAWYFNGNIYGKAVISDRRIQFDIYDDIPKKSE</sequence>
<accession>A0AA88XUH2</accession>
<comment type="caution">
    <text evidence="3">The sequence shown here is derived from an EMBL/GenBank/DDBJ whole genome shotgun (WGS) entry which is preliminary data.</text>
</comment>
<feature type="coiled-coil region" evidence="1">
    <location>
        <begin position="74"/>
        <end position="126"/>
    </location>
</feature>
<feature type="region of interest" description="Disordered" evidence="2">
    <location>
        <begin position="1"/>
        <end position="34"/>
    </location>
</feature>
<gene>
    <name evidence="3" type="ORF">FSP39_024427</name>
</gene>
<evidence type="ECO:0000256" key="1">
    <source>
        <dbReference type="SAM" id="Coils"/>
    </source>
</evidence>
<dbReference type="Gene3D" id="3.30.70.1820">
    <property type="entry name" value="L1 transposable element, RRM domain"/>
    <property type="match status" value="1"/>
</dbReference>
<keyword evidence="4" id="KW-1185">Reference proteome</keyword>
<organism evidence="3 4">
    <name type="scientific">Pinctada imbricata</name>
    <name type="common">Atlantic pearl-oyster</name>
    <name type="synonym">Pinctada martensii</name>
    <dbReference type="NCBI Taxonomy" id="66713"/>
    <lineage>
        <taxon>Eukaryota</taxon>
        <taxon>Metazoa</taxon>
        <taxon>Spiralia</taxon>
        <taxon>Lophotrochozoa</taxon>
        <taxon>Mollusca</taxon>
        <taxon>Bivalvia</taxon>
        <taxon>Autobranchia</taxon>
        <taxon>Pteriomorphia</taxon>
        <taxon>Pterioida</taxon>
        <taxon>Pterioidea</taxon>
        <taxon>Pteriidae</taxon>
        <taxon>Pinctada</taxon>
    </lineage>
</organism>
<protein>
    <submittedName>
        <fullName evidence="3">Uncharacterized protein</fullName>
    </submittedName>
</protein>
<evidence type="ECO:0000313" key="3">
    <source>
        <dbReference type="EMBL" id="KAK3092009.1"/>
    </source>
</evidence>
<name>A0AA88XUH2_PINIB</name>
<feature type="compositionally biased region" description="Polar residues" evidence="2">
    <location>
        <begin position="1"/>
        <end position="18"/>
    </location>
</feature>
<keyword evidence="1" id="KW-0175">Coiled coil</keyword>
<evidence type="ECO:0000313" key="4">
    <source>
        <dbReference type="Proteomes" id="UP001186944"/>
    </source>
</evidence>
<proteinExistence type="predicted"/>
<dbReference type="EMBL" id="VSWD01000010">
    <property type="protein sequence ID" value="KAK3092009.1"/>
    <property type="molecule type" value="Genomic_DNA"/>
</dbReference>
<reference evidence="3" key="1">
    <citation type="submission" date="2019-08" db="EMBL/GenBank/DDBJ databases">
        <title>The improved chromosome-level genome for the pearl oyster Pinctada fucata martensii using PacBio sequencing and Hi-C.</title>
        <authorList>
            <person name="Zheng Z."/>
        </authorList>
    </citation>
    <scope>NUCLEOTIDE SEQUENCE</scope>
    <source>
        <strain evidence="3">ZZ-2019</strain>
        <tissue evidence="3">Adductor muscle</tissue>
    </source>
</reference>